<sequence>MRRLPTRRAPRLVGALCGAALAWAPSSCAAPPPLTLPLVDAFDGPAGVVARPHDDERGGTTPWRLTSGTLFRADGTGWTGPPDDGAAPGSNGSAVFRMVSRREAVGDVVVGMRLRLDRWSTTARTPAQDIDGAHVWIRYRSPEELYAVSVDRRDGTMVVKKKCPGGPSNGGTYHDLDDPVPAPVVPGRWQQVRVTVRDTADGSVEITAERDGTVVRAVDGGVGCEPLAGRGAVGLRGDNAELHVDDVDVRPAPPVR</sequence>
<accession>A0A4R1HU06</accession>
<gene>
    <name evidence="2" type="ORF">EV378_4878</name>
</gene>
<evidence type="ECO:0008006" key="4">
    <source>
        <dbReference type="Google" id="ProtNLM"/>
    </source>
</evidence>
<dbReference type="EMBL" id="SMFZ01000002">
    <property type="protein sequence ID" value="TCK20912.1"/>
    <property type="molecule type" value="Genomic_DNA"/>
</dbReference>
<dbReference type="Proteomes" id="UP000295560">
    <property type="component" value="Unassembled WGS sequence"/>
</dbReference>
<keyword evidence="1" id="KW-0732">Signal</keyword>
<keyword evidence="3" id="KW-1185">Reference proteome</keyword>
<dbReference type="Gene3D" id="2.60.120.560">
    <property type="entry name" value="Exo-inulinase, domain 1"/>
    <property type="match status" value="1"/>
</dbReference>
<evidence type="ECO:0000313" key="3">
    <source>
        <dbReference type="Proteomes" id="UP000295560"/>
    </source>
</evidence>
<evidence type="ECO:0000313" key="2">
    <source>
        <dbReference type="EMBL" id="TCK20912.1"/>
    </source>
</evidence>
<proteinExistence type="predicted"/>
<evidence type="ECO:0000256" key="1">
    <source>
        <dbReference type="SAM" id="SignalP"/>
    </source>
</evidence>
<name>A0A4R1HU06_PSEEN</name>
<comment type="caution">
    <text evidence="2">The sequence shown here is derived from an EMBL/GenBank/DDBJ whole genome shotgun (WGS) entry which is preliminary data.</text>
</comment>
<protein>
    <recommendedName>
        <fullName evidence="4">3-keto-disaccharide hydrolase domain-containing protein</fullName>
    </recommendedName>
</protein>
<organism evidence="2 3">
    <name type="scientific">Pseudonocardia endophytica</name>
    <dbReference type="NCBI Taxonomy" id="401976"/>
    <lineage>
        <taxon>Bacteria</taxon>
        <taxon>Bacillati</taxon>
        <taxon>Actinomycetota</taxon>
        <taxon>Actinomycetes</taxon>
        <taxon>Pseudonocardiales</taxon>
        <taxon>Pseudonocardiaceae</taxon>
        <taxon>Pseudonocardia</taxon>
    </lineage>
</organism>
<feature type="signal peptide" evidence="1">
    <location>
        <begin position="1"/>
        <end position="29"/>
    </location>
</feature>
<dbReference type="RefSeq" id="WP_207908848.1">
    <property type="nucleotide sequence ID" value="NZ_SMFZ01000002.1"/>
</dbReference>
<dbReference type="AlphaFoldDB" id="A0A4R1HU06"/>
<feature type="chain" id="PRO_5020917996" description="3-keto-disaccharide hydrolase domain-containing protein" evidence="1">
    <location>
        <begin position="30"/>
        <end position="256"/>
    </location>
</feature>
<reference evidence="2 3" key="1">
    <citation type="submission" date="2019-03" db="EMBL/GenBank/DDBJ databases">
        <title>Sequencing the genomes of 1000 actinobacteria strains.</title>
        <authorList>
            <person name="Klenk H.-P."/>
        </authorList>
    </citation>
    <scope>NUCLEOTIDE SEQUENCE [LARGE SCALE GENOMIC DNA]</scope>
    <source>
        <strain evidence="2 3">DSM 44969</strain>
    </source>
</reference>